<gene>
    <name evidence="2" type="ORF">D1631_05515</name>
</gene>
<sequence length="207" mass="21766">MKKKLFLMAGGLMFSAVVHGQVGVNTQTPKSTLDIVGTLGANTADGVLVPRYTVTELAAKDAAYGSDQNGVLVFISSGTGVSGKTSNITGSGFYYYDNSTSKWFGVGGSSASSFVKTAEIVDDNYTVKPTDDFIQVTMTVPDKTLTLPTSGISPGKIIYVSNIGGVAMKIQPPTRNQGRTVIEEKNTMGYIYLGGTGAGSWDRITGY</sequence>
<evidence type="ECO:0000313" key="2">
    <source>
        <dbReference type="EMBL" id="RNA61428.1"/>
    </source>
</evidence>
<proteinExistence type="predicted"/>
<evidence type="ECO:0008006" key="4">
    <source>
        <dbReference type="Google" id="ProtNLM"/>
    </source>
</evidence>
<evidence type="ECO:0000256" key="1">
    <source>
        <dbReference type="SAM" id="SignalP"/>
    </source>
</evidence>
<name>A0A3M7TDR5_9FLAO</name>
<comment type="caution">
    <text evidence="2">The sequence shown here is derived from an EMBL/GenBank/DDBJ whole genome shotgun (WGS) entry which is preliminary data.</text>
</comment>
<reference evidence="2 3" key="1">
    <citation type="submission" date="2018-08" db="EMBL/GenBank/DDBJ databases">
        <title>Chryseobacterium nematophagum: a novel matrix digesting pathogen of nematodes.</title>
        <authorList>
            <person name="Page A."/>
            <person name="Roberts M."/>
            <person name="Felix M.-A."/>
            <person name="Weir W."/>
        </authorList>
    </citation>
    <scope>NUCLEOTIDE SEQUENCE [LARGE SCALE GENOMIC DNA]</scope>
    <source>
        <strain evidence="2 3">JUb129</strain>
    </source>
</reference>
<feature type="chain" id="PRO_5018335909" description="T9SS C-terminal target domain-containing protein" evidence="1">
    <location>
        <begin position="21"/>
        <end position="207"/>
    </location>
</feature>
<dbReference type="RefSeq" id="WP_122635569.1">
    <property type="nucleotide sequence ID" value="NZ_QWIU01000002.1"/>
</dbReference>
<dbReference type="Proteomes" id="UP000278775">
    <property type="component" value="Unassembled WGS sequence"/>
</dbReference>
<feature type="signal peptide" evidence="1">
    <location>
        <begin position="1"/>
        <end position="20"/>
    </location>
</feature>
<organism evidence="2 3">
    <name type="scientific">Chryseobacterium nematophagum</name>
    <dbReference type="NCBI Taxonomy" id="2305228"/>
    <lineage>
        <taxon>Bacteria</taxon>
        <taxon>Pseudomonadati</taxon>
        <taxon>Bacteroidota</taxon>
        <taxon>Flavobacteriia</taxon>
        <taxon>Flavobacteriales</taxon>
        <taxon>Weeksellaceae</taxon>
        <taxon>Chryseobacterium group</taxon>
        <taxon>Chryseobacterium</taxon>
    </lineage>
</organism>
<keyword evidence="1" id="KW-0732">Signal</keyword>
<dbReference type="EMBL" id="QWIU01000002">
    <property type="protein sequence ID" value="RNA61428.1"/>
    <property type="molecule type" value="Genomic_DNA"/>
</dbReference>
<accession>A0A3M7TDR5</accession>
<evidence type="ECO:0000313" key="3">
    <source>
        <dbReference type="Proteomes" id="UP000278775"/>
    </source>
</evidence>
<dbReference type="AlphaFoldDB" id="A0A3M7TDR5"/>
<protein>
    <recommendedName>
        <fullName evidence="4">T9SS C-terminal target domain-containing protein</fullName>
    </recommendedName>
</protein>
<dbReference type="OrthoDB" id="9808953at2"/>